<comment type="subcellular location">
    <subcellularLocation>
        <location evidence="2">Cytoplasm</location>
    </subcellularLocation>
</comment>
<dbReference type="GO" id="GO:0005524">
    <property type="term" value="F:ATP binding"/>
    <property type="evidence" value="ECO:0007669"/>
    <property type="project" value="UniProtKB-UniRule"/>
</dbReference>
<keyword evidence="5" id="KW-0963">Cytoplasm</keyword>
<feature type="region of interest" description="Disordered" evidence="16">
    <location>
        <begin position="1087"/>
        <end position="1110"/>
    </location>
</feature>
<feature type="repeat" description="RCC1" evidence="14">
    <location>
        <begin position="669"/>
        <end position="720"/>
    </location>
</feature>
<dbReference type="GO" id="GO:0046872">
    <property type="term" value="F:metal ion binding"/>
    <property type="evidence" value="ECO:0007669"/>
    <property type="project" value="UniProtKB-KW"/>
</dbReference>
<dbReference type="EC" id="2.7.11.1" evidence="4"/>
<keyword evidence="10 15" id="KW-0547">Nucleotide-binding</keyword>
<dbReference type="InterPro" id="IPR008271">
    <property type="entry name" value="Ser/Thr_kinase_AS"/>
</dbReference>
<dbReference type="InterPro" id="IPR011009">
    <property type="entry name" value="Kinase-like_dom_sf"/>
</dbReference>
<dbReference type="EMBL" id="LR788431">
    <property type="protein sequence ID" value="CAB3264293.1"/>
    <property type="molecule type" value="mRNA"/>
</dbReference>
<dbReference type="Pfam" id="PF00415">
    <property type="entry name" value="RCC1"/>
    <property type="match status" value="3"/>
</dbReference>
<feature type="repeat" description="RCC1" evidence="14">
    <location>
        <begin position="449"/>
        <end position="500"/>
    </location>
</feature>
<feature type="region of interest" description="Disordered" evidence="16">
    <location>
        <begin position="386"/>
        <end position="405"/>
    </location>
</feature>
<dbReference type="PANTHER" id="PTHR44535">
    <property type="entry name" value="PROTEIN CBG16200"/>
    <property type="match status" value="1"/>
</dbReference>
<accession>A0A6F9DMU3</accession>
<feature type="compositionally biased region" description="Low complexity" evidence="16">
    <location>
        <begin position="1002"/>
        <end position="1022"/>
    </location>
</feature>
<feature type="region of interest" description="Disordered" evidence="16">
    <location>
        <begin position="911"/>
        <end position="1038"/>
    </location>
</feature>
<evidence type="ECO:0000256" key="3">
    <source>
        <dbReference type="ARBA" id="ARBA00010886"/>
    </source>
</evidence>
<dbReference type="PRINTS" id="PR00109">
    <property type="entry name" value="TYRKINASE"/>
</dbReference>
<feature type="region of interest" description="Disordered" evidence="16">
    <location>
        <begin position="852"/>
        <end position="894"/>
    </location>
</feature>
<feature type="domain" description="UVR" evidence="18">
    <location>
        <begin position="1047"/>
        <end position="1082"/>
    </location>
</feature>
<feature type="compositionally biased region" description="Polar residues" evidence="16">
    <location>
        <begin position="922"/>
        <end position="932"/>
    </location>
</feature>
<feature type="region of interest" description="Disordered" evidence="16">
    <location>
        <begin position="737"/>
        <end position="756"/>
    </location>
</feature>
<evidence type="ECO:0000259" key="17">
    <source>
        <dbReference type="PROSITE" id="PS50011"/>
    </source>
</evidence>
<feature type="repeat" description="RCC1" evidence="14">
    <location>
        <begin position="553"/>
        <end position="602"/>
    </location>
</feature>
<name>A0A6F9DMU3_9ASCI</name>
<evidence type="ECO:0000256" key="13">
    <source>
        <dbReference type="ARBA" id="ARBA00022842"/>
    </source>
</evidence>
<evidence type="ECO:0000256" key="11">
    <source>
        <dbReference type="ARBA" id="ARBA00022777"/>
    </source>
</evidence>
<evidence type="ECO:0000256" key="15">
    <source>
        <dbReference type="PROSITE-ProRule" id="PRU10141"/>
    </source>
</evidence>
<evidence type="ECO:0000256" key="10">
    <source>
        <dbReference type="ARBA" id="ARBA00022741"/>
    </source>
</evidence>
<feature type="repeat" description="RCC1" evidence="14">
    <location>
        <begin position="501"/>
        <end position="552"/>
    </location>
</feature>
<feature type="compositionally biased region" description="Low complexity" evidence="16">
    <location>
        <begin position="973"/>
        <end position="986"/>
    </location>
</feature>
<keyword evidence="11 19" id="KW-0418">Kinase</keyword>
<dbReference type="InterPro" id="IPR001943">
    <property type="entry name" value="UVR_dom"/>
</dbReference>
<evidence type="ECO:0000256" key="5">
    <source>
        <dbReference type="ARBA" id="ARBA00022490"/>
    </source>
</evidence>
<evidence type="ECO:0000256" key="12">
    <source>
        <dbReference type="ARBA" id="ARBA00022840"/>
    </source>
</evidence>
<keyword evidence="7" id="KW-0597">Phosphoprotein</keyword>
<dbReference type="InterPro" id="IPR001245">
    <property type="entry name" value="Ser-Thr/Tyr_kinase_cat_dom"/>
</dbReference>
<keyword evidence="9" id="KW-0479">Metal-binding</keyword>
<feature type="compositionally biased region" description="Low complexity" evidence="16">
    <location>
        <begin position="877"/>
        <end position="892"/>
    </location>
</feature>
<dbReference type="PROSITE" id="PS00107">
    <property type="entry name" value="PROTEIN_KINASE_ATP"/>
    <property type="match status" value="1"/>
</dbReference>
<proteinExistence type="evidence at transcript level"/>
<dbReference type="Gene3D" id="2.130.10.30">
    <property type="entry name" value="Regulator of chromosome condensation 1/beta-lactamase-inhibitor protein II"/>
    <property type="match status" value="1"/>
</dbReference>
<dbReference type="InterPro" id="IPR000408">
    <property type="entry name" value="Reg_chr_condens"/>
</dbReference>
<gene>
    <name evidence="19" type="primary">Nek9</name>
</gene>
<evidence type="ECO:0000256" key="6">
    <source>
        <dbReference type="ARBA" id="ARBA00022527"/>
    </source>
</evidence>
<keyword evidence="12 15" id="KW-0067">ATP-binding</keyword>
<evidence type="ECO:0000256" key="1">
    <source>
        <dbReference type="ARBA" id="ARBA00001946"/>
    </source>
</evidence>
<protein>
    <recommendedName>
        <fullName evidence="4">non-specific serine/threonine protein kinase</fullName>
        <ecNumber evidence="4">2.7.11.1</ecNumber>
    </recommendedName>
</protein>
<evidence type="ECO:0000256" key="14">
    <source>
        <dbReference type="PROSITE-ProRule" id="PRU00235"/>
    </source>
</evidence>
<dbReference type="InterPro" id="IPR017441">
    <property type="entry name" value="Protein_kinase_ATP_BS"/>
</dbReference>
<dbReference type="AlphaFoldDB" id="A0A6F9DMU3"/>
<feature type="repeat" description="RCC1" evidence="14">
    <location>
        <begin position="603"/>
        <end position="668"/>
    </location>
</feature>
<feature type="compositionally biased region" description="Low complexity" evidence="16">
    <location>
        <begin position="939"/>
        <end position="961"/>
    </location>
</feature>
<evidence type="ECO:0000256" key="8">
    <source>
        <dbReference type="ARBA" id="ARBA00022679"/>
    </source>
</evidence>
<dbReference type="PROSITE" id="PS00108">
    <property type="entry name" value="PROTEIN_KINASE_ST"/>
    <property type="match status" value="1"/>
</dbReference>
<keyword evidence="6" id="KW-0723">Serine/threonine-protein kinase</keyword>
<dbReference type="GO" id="GO:0004674">
    <property type="term" value="F:protein serine/threonine kinase activity"/>
    <property type="evidence" value="ECO:0007669"/>
    <property type="project" value="UniProtKB-KW"/>
</dbReference>
<dbReference type="SUPFAM" id="SSF56112">
    <property type="entry name" value="Protein kinase-like (PK-like)"/>
    <property type="match status" value="1"/>
</dbReference>
<feature type="compositionally biased region" description="Basic and acidic residues" evidence="16">
    <location>
        <begin position="1087"/>
        <end position="1099"/>
    </location>
</feature>
<organism evidence="19">
    <name type="scientific">Phallusia mammillata</name>
    <dbReference type="NCBI Taxonomy" id="59560"/>
    <lineage>
        <taxon>Eukaryota</taxon>
        <taxon>Metazoa</taxon>
        <taxon>Chordata</taxon>
        <taxon>Tunicata</taxon>
        <taxon>Ascidiacea</taxon>
        <taxon>Phlebobranchia</taxon>
        <taxon>Ascidiidae</taxon>
        <taxon>Phallusia</taxon>
    </lineage>
</organism>
<evidence type="ECO:0000256" key="7">
    <source>
        <dbReference type="ARBA" id="ARBA00022553"/>
    </source>
</evidence>
<dbReference type="Pfam" id="PF13540">
    <property type="entry name" value="RCC1_2"/>
    <property type="match status" value="1"/>
</dbReference>
<evidence type="ECO:0000256" key="2">
    <source>
        <dbReference type="ARBA" id="ARBA00004496"/>
    </source>
</evidence>
<feature type="compositionally biased region" description="Basic and acidic residues" evidence="16">
    <location>
        <begin position="1028"/>
        <end position="1038"/>
    </location>
</feature>
<comment type="similarity">
    <text evidence="3">Belongs to the protein kinase superfamily. NEK Ser/Thr protein kinase family. NIMA subfamily.</text>
</comment>
<dbReference type="CDD" id="cd08215">
    <property type="entry name" value="STKc_Nek"/>
    <property type="match status" value="1"/>
</dbReference>
<dbReference type="Gene3D" id="3.30.200.20">
    <property type="entry name" value="Phosphorylase Kinase, domain 1"/>
    <property type="match status" value="1"/>
</dbReference>
<evidence type="ECO:0000259" key="18">
    <source>
        <dbReference type="PROSITE" id="PS50151"/>
    </source>
</evidence>
<dbReference type="PANTHER" id="PTHR44535:SF5">
    <property type="entry name" value="PROTEIN KINASE DOMAIN-CONTAINING PROTEIN"/>
    <property type="match status" value="1"/>
</dbReference>
<dbReference type="PROSITE" id="PS50011">
    <property type="entry name" value="PROTEIN_KINASE_DOM"/>
    <property type="match status" value="1"/>
</dbReference>
<evidence type="ECO:0000256" key="9">
    <source>
        <dbReference type="ARBA" id="ARBA00022723"/>
    </source>
</evidence>
<dbReference type="PRINTS" id="PR00633">
    <property type="entry name" value="RCCNDNSATION"/>
</dbReference>
<feature type="binding site" evidence="15">
    <location>
        <position position="152"/>
    </location>
    <ligand>
        <name>ATP</name>
        <dbReference type="ChEBI" id="CHEBI:30616"/>
    </ligand>
</feature>
<sequence length="1110" mass="122893">MVTCKPNGMLMAPLKNNQGVLGVNTNLSSKFGPGKFFKILFDKFVERKPQCRLDFIAMGCQQDGFVASLQRLLGVPVHLSMEQLGSDVFVEVDNKSFSVGEMYFPADKLRNWGSGTYQTMDVFEKIRMVGKGAFGTAVLYRKKDDNSLVVLKEINMTELNNQERQMAMNETKVLSMLNHPNIICYYDTFEANGVLMIEMEYADDGTLAQFLNKRESPLEEKEILTKFVQIVCGINYMHKQKVLHRDLKTANIFLTKDGFVKIGDFGISKVMTSRNNVANTVLGTPYYISPEICEGKPYDEKSDIWALGCILYEMATLQRTFEGTNLPALVNKIMNGQIAPIRGDYSSEMRKLVKDMLHKDPEQRPSAFQLEQIHVPALLSQYPNQIRPHITPGSRNSGERKQAEGTRSVLYSYNTSMMNISLVDGLPSKIKIKQVAVGQNHVVVVAMDRVVYTWGDNSYGQLGHGNLETVPKPQLVEALKGKSIINVSCGANFSVFVSDNGIAMTCGDGQQGCLGHGDISRCTSPRLIEALLPFDVMSVSCGDNHVIALGTDGIAYAWGCGGHGRLGTGDEEDVIEPTKINVSQPIRDVRCACDATIFITEIGTLLACGNNNYNKLGLNERTGFLMAFHSKLKKTEVENKKVPTALKSIKAVIDVAMGKNHTVVLTESGQVLVMGSNKDGQMATKDAKQKPSPYLIKSLKDEGVTVVACGNTYTVVGCDSGNILYWGTRFGPIDNNNINSHLQPPKGETSHKRSFSTASTLSIRSASSYQQDAVSECVSRASSFQDVNVEDSLDPDSHALKLPEIFYTPLPILNIQNSQNPSQGLSAFLDNIIPFQDKLFVLVETNAPVAQPANPAMEKRRKSLKDKTSIQSLKVPSFQQSQSSNDDTSSEASELDLTPLWLKQELEEAKKIEAPKSPAVRKQSTNKHLPNPTSRTRKTSTASTRPSRNTSAKSDSSSDSSVPGQLSADRVSVRSTSASKSGSATKTRSRDPSPRRSRVPSKSKYLQPSPRRTPSRSPSRSPVQMSADLERLEKEKRISERKVLQLQKEHEEMLKKLQENHEREKFEQEQKLRDEIQNLREELNTVARKQEDAGKHGSEKSVNSKICAIQ</sequence>
<keyword evidence="13" id="KW-0460">Magnesium</keyword>
<evidence type="ECO:0000313" key="19">
    <source>
        <dbReference type="EMBL" id="CAB3264293.1"/>
    </source>
</evidence>
<reference evidence="19" key="1">
    <citation type="submission" date="2020-04" db="EMBL/GenBank/DDBJ databases">
        <authorList>
            <person name="Neveu A P."/>
        </authorList>
    </citation>
    <scope>NUCLEOTIDE SEQUENCE</scope>
    <source>
        <tissue evidence="19">Whole embryo</tissue>
    </source>
</reference>
<keyword evidence="8" id="KW-0808">Transferase</keyword>
<dbReference type="Gene3D" id="1.10.510.10">
    <property type="entry name" value="Transferase(Phosphotransferase) domain 1"/>
    <property type="match status" value="1"/>
</dbReference>
<dbReference type="GO" id="GO:0005737">
    <property type="term" value="C:cytoplasm"/>
    <property type="evidence" value="ECO:0007669"/>
    <property type="project" value="UniProtKB-SubCell"/>
</dbReference>
<dbReference type="PROSITE" id="PS50151">
    <property type="entry name" value="UVR"/>
    <property type="match status" value="1"/>
</dbReference>
<dbReference type="FunFam" id="1.10.510.10:FF:000262">
    <property type="entry name" value="Serine/threonine-protein kinase Nek8"/>
    <property type="match status" value="1"/>
</dbReference>
<dbReference type="SMART" id="SM00220">
    <property type="entry name" value="S_TKc"/>
    <property type="match status" value="1"/>
</dbReference>
<comment type="cofactor">
    <cofactor evidence="1">
        <name>Mg(2+)</name>
        <dbReference type="ChEBI" id="CHEBI:18420"/>
    </cofactor>
</comment>
<dbReference type="FunFam" id="3.30.200.20:FF:000097">
    <property type="entry name" value="Probable serine/threonine-protein kinase nek1"/>
    <property type="match status" value="1"/>
</dbReference>
<dbReference type="SUPFAM" id="SSF50985">
    <property type="entry name" value="RCC1/BLIP-II"/>
    <property type="match status" value="1"/>
</dbReference>
<evidence type="ECO:0000256" key="4">
    <source>
        <dbReference type="ARBA" id="ARBA00012513"/>
    </source>
</evidence>
<dbReference type="PROSITE" id="PS50012">
    <property type="entry name" value="RCC1_3"/>
    <property type="match status" value="5"/>
</dbReference>
<dbReference type="InterPro" id="IPR009091">
    <property type="entry name" value="RCC1/BLIP-II"/>
</dbReference>
<dbReference type="Pfam" id="PF00069">
    <property type="entry name" value="Pkinase"/>
    <property type="match status" value="1"/>
</dbReference>
<dbReference type="InterPro" id="IPR000719">
    <property type="entry name" value="Prot_kinase_dom"/>
</dbReference>
<feature type="domain" description="Protein kinase" evidence="17">
    <location>
        <begin position="123"/>
        <end position="378"/>
    </location>
</feature>
<dbReference type="InterPro" id="IPR051997">
    <property type="entry name" value="STK_NEK"/>
</dbReference>
<evidence type="ECO:0000256" key="16">
    <source>
        <dbReference type="SAM" id="MobiDB-lite"/>
    </source>
</evidence>